<evidence type="ECO:0000256" key="4">
    <source>
        <dbReference type="ARBA" id="ARBA00022967"/>
    </source>
</evidence>
<keyword evidence="3 5" id="KW-0067">ATP-binding</keyword>
<gene>
    <name evidence="5" type="ORF">CBE74_05285</name>
</gene>
<dbReference type="Proteomes" id="UP000195652">
    <property type="component" value="Chromosome"/>
</dbReference>
<sequence>MTRFQAAGVACGFDRTVLLLRDVDFAVDSGTMTAIVGVNGVGKSTLLRVLAGIRKPHAGKVFIDDVDVYSMRSKQRAKTLTFVGQEETPPGDLTVKEAVCLGRLPHTKVWQFDSKEETRLVNDALQLVGLQDRAAMECASLSGGQRRRVLFARGFAQGTDLIFLDEPTNHLDVHHQLHLLKVLRDSGRTIIATVHDLDLAMSHFDHVVVLDHGGVVASGPPESVLIPENLRKVFEVEAFVTRHPGASRSHVIIDSL</sequence>
<name>A0A7Y4LGN8_9CORY</name>
<dbReference type="RefSeq" id="WP_087453824.1">
    <property type="nucleotide sequence ID" value="NZ_CP021417.2"/>
</dbReference>
<dbReference type="Gene3D" id="3.40.50.300">
    <property type="entry name" value="P-loop containing nucleotide triphosphate hydrolases"/>
    <property type="match status" value="1"/>
</dbReference>
<dbReference type="PROSITE" id="PS00211">
    <property type="entry name" value="ABC_TRANSPORTER_1"/>
    <property type="match status" value="1"/>
</dbReference>
<dbReference type="InterPro" id="IPR003593">
    <property type="entry name" value="AAA+_ATPase"/>
</dbReference>
<reference evidence="5 6" key="4">
    <citation type="journal article" date="2020" name="PLoS ONE">
        <title>Taxonomic classification of strain PO100/5 shows a broader geographic distribution and genetic markers of the recently described Corynebacterium silvaticum.</title>
        <authorList>
            <person name="Viana M.V.C."/>
            <person name="Profeta R."/>
            <person name="da Silva A.L."/>
            <person name="Hurtado R."/>
            <person name="Cerqueira J.C."/>
            <person name="Ribeiro B.F.S."/>
            <person name="Almeida M.O."/>
            <person name="Morais-Rodrigues F."/>
            <person name="Soares S.C."/>
            <person name="Oliveira M."/>
            <person name="Tavares L."/>
            <person name="Figueiredo H."/>
            <person name="Wattam A.R."/>
            <person name="Barh D."/>
            <person name="Ghosh P."/>
            <person name="Silva A."/>
            <person name="Azevedo V."/>
        </authorList>
    </citation>
    <scope>NUCLEOTIDE SEQUENCE [LARGE SCALE GENOMIC DNA]</scope>
    <source>
        <strain evidence="5 6">PO100/5</strain>
    </source>
</reference>
<dbReference type="CDD" id="cd03214">
    <property type="entry name" value="ABC_Iron-Siderophores_B12_Hemin"/>
    <property type="match status" value="1"/>
</dbReference>
<dbReference type="GO" id="GO:0005524">
    <property type="term" value="F:ATP binding"/>
    <property type="evidence" value="ECO:0007669"/>
    <property type="project" value="UniProtKB-KW"/>
</dbReference>
<protein>
    <submittedName>
        <fullName evidence="5">ABC transporter ATP-binding protein</fullName>
    </submittedName>
</protein>
<reference evidence="5 6" key="3">
    <citation type="journal article" date="2020" name="Int. J. Syst. Evol. Microbiol.">
        <title>Corynebacterium silvaticum sp. nov., a unique group of NTTB corynebacteria in wild boar and roe deer.</title>
        <authorList>
            <person name="Dangel A."/>
            <person name="Berger A."/>
            <person name="Rau J."/>
            <person name="Eisenberg T."/>
            <person name="Kampfer P."/>
            <person name="Margos G."/>
            <person name="Contzen M."/>
            <person name="Busse H.J."/>
            <person name="Konrad R."/>
            <person name="Peters M."/>
            <person name="Sting R."/>
            <person name="Sing A."/>
        </authorList>
    </citation>
    <scope>NUCLEOTIDE SEQUENCE [LARGE SCALE GENOMIC DNA]</scope>
    <source>
        <strain evidence="5 6">PO100/5</strain>
    </source>
</reference>
<reference evidence="5 6" key="1">
    <citation type="journal article" date="2014" name="BMC Vet. Res.">
        <title>First report of Corynebacterium pseudotuberculosis from caseous lymphadenitis lesions in Black Alentejano pig (Sus scrofa domesticus).</title>
        <authorList>
            <person name="Oliveira M."/>
            <person name="Barroco C."/>
            <person name="Mottola C."/>
            <person name="Santos R."/>
            <person name="Lemsaddek A."/>
            <person name="Tavares L."/>
            <person name="Semedo-Lemsaddek T."/>
        </authorList>
    </citation>
    <scope>NUCLEOTIDE SEQUENCE [LARGE SCALE GENOMIC DNA]</scope>
    <source>
        <strain evidence="5 6">PO100/5</strain>
    </source>
</reference>
<dbReference type="GO" id="GO:0016887">
    <property type="term" value="F:ATP hydrolysis activity"/>
    <property type="evidence" value="ECO:0007669"/>
    <property type="project" value="InterPro"/>
</dbReference>
<dbReference type="InterPro" id="IPR003439">
    <property type="entry name" value="ABC_transporter-like_ATP-bd"/>
</dbReference>
<evidence type="ECO:0000256" key="2">
    <source>
        <dbReference type="ARBA" id="ARBA00022741"/>
    </source>
</evidence>
<evidence type="ECO:0000313" key="5">
    <source>
        <dbReference type="EMBL" id="ARU46001.1"/>
    </source>
</evidence>
<organism evidence="5 6">
    <name type="scientific">Corynebacterium silvaticum</name>
    <dbReference type="NCBI Taxonomy" id="2320431"/>
    <lineage>
        <taxon>Bacteria</taxon>
        <taxon>Bacillati</taxon>
        <taxon>Actinomycetota</taxon>
        <taxon>Actinomycetes</taxon>
        <taxon>Mycobacteriales</taxon>
        <taxon>Corynebacteriaceae</taxon>
        <taxon>Corynebacterium</taxon>
    </lineage>
</organism>
<keyword evidence="4" id="KW-1278">Translocase</keyword>
<dbReference type="InterPro" id="IPR027417">
    <property type="entry name" value="P-loop_NTPase"/>
</dbReference>
<dbReference type="PANTHER" id="PTHR42794">
    <property type="entry name" value="HEMIN IMPORT ATP-BINDING PROTEIN HMUV"/>
    <property type="match status" value="1"/>
</dbReference>
<dbReference type="InterPro" id="IPR017871">
    <property type="entry name" value="ABC_transporter-like_CS"/>
</dbReference>
<dbReference type="AlphaFoldDB" id="A0A7Y4LGN8"/>
<dbReference type="GeneID" id="75007674"/>
<dbReference type="KEGG" id="csil:CBE74_05285"/>
<dbReference type="SUPFAM" id="SSF52540">
    <property type="entry name" value="P-loop containing nucleoside triphosphate hydrolases"/>
    <property type="match status" value="1"/>
</dbReference>
<dbReference type="Pfam" id="PF00005">
    <property type="entry name" value="ABC_tran"/>
    <property type="match status" value="1"/>
</dbReference>
<keyword evidence="6" id="KW-1185">Reference proteome</keyword>
<proteinExistence type="predicted"/>
<accession>A0A7Y4LGN8</accession>
<evidence type="ECO:0000313" key="6">
    <source>
        <dbReference type="Proteomes" id="UP000195652"/>
    </source>
</evidence>
<reference evidence="5 6" key="2">
    <citation type="journal article" date="2020" name="Antonie Van Leeuwenhoek">
        <title>Phylogenomic characterisation of a novel corynebacterial species pathogenic to animals.</title>
        <authorList>
            <person name="Moller J."/>
            <person name="Musella L."/>
            <person name="Melnikov V."/>
            <person name="Geissdorfer W."/>
            <person name="Burkovski A."/>
            <person name="Sangal V."/>
        </authorList>
    </citation>
    <scope>NUCLEOTIDE SEQUENCE [LARGE SCALE GENOMIC DNA]</scope>
    <source>
        <strain evidence="5 6">PO100/5</strain>
    </source>
</reference>
<dbReference type="PANTHER" id="PTHR42794:SF1">
    <property type="entry name" value="HEMIN IMPORT ATP-BINDING PROTEIN HMUV"/>
    <property type="match status" value="1"/>
</dbReference>
<dbReference type="SMART" id="SM00382">
    <property type="entry name" value="AAA"/>
    <property type="match status" value="1"/>
</dbReference>
<evidence type="ECO:0000256" key="1">
    <source>
        <dbReference type="ARBA" id="ARBA00022448"/>
    </source>
</evidence>
<dbReference type="PROSITE" id="PS50893">
    <property type="entry name" value="ABC_TRANSPORTER_2"/>
    <property type="match status" value="1"/>
</dbReference>
<keyword evidence="1" id="KW-0813">Transport</keyword>
<evidence type="ECO:0000256" key="3">
    <source>
        <dbReference type="ARBA" id="ARBA00022840"/>
    </source>
</evidence>
<dbReference type="FunFam" id="3.40.50.300:FF:000134">
    <property type="entry name" value="Iron-enterobactin ABC transporter ATP-binding protein"/>
    <property type="match status" value="1"/>
</dbReference>
<dbReference type="EMBL" id="CP021417">
    <property type="protein sequence ID" value="ARU46001.1"/>
    <property type="molecule type" value="Genomic_DNA"/>
</dbReference>
<keyword evidence="2" id="KW-0547">Nucleotide-binding</keyword>